<accession>A0A173MLI3</accession>
<reference evidence="2" key="1">
    <citation type="submission" date="2017-01" db="EMBL/GenBank/DDBJ databases">
        <authorList>
            <person name="Varghese N."/>
            <person name="Submissions S."/>
        </authorList>
    </citation>
    <scope>NUCLEOTIDE SEQUENCE [LARGE SCALE GENOMIC DNA]</scope>
    <source>
        <strain evidence="2">DSM 21054</strain>
    </source>
</reference>
<dbReference type="Proteomes" id="UP000186917">
    <property type="component" value="Unassembled WGS sequence"/>
</dbReference>
<organism evidence="1 2">
    <name type="scientific">Filimonas lacunae</name>
    <dbReference type="NCBI Taxonomy" id="477680"/>
    <lineage>
        <taxon>Bacteria</taxon>
        <taxon>Pseudomonadati</taxon>
        <taxon>Bacteroidota</taxon>
        <taxon>Chitinophagia</taxon>
        <taxon>Chitinophagales</taxon>
        <taxon>Chitinophagaceae</taxon>
        <taxon>Filimonas</taxon>
    </lineage>
</organism>
<dbReference type="EMBL" id="FTOR01000014">
    <property type="protein sequence ID" value="SIT34040.1"/>
    <property type="molecule type" value="Genomic_DNA"/>
</dbReference>
<dbReference type="RefSeq" id="WP_076382538.1">
    <property type="nucleotide sequence ID" value="NZ_AP017422.1"/>
</dbReference>
<protein>
    <submittedName>
        <fullName evidence="1">Uncharacterized protein</fullName>
    </submittedName>
</protein>
<keyword evidence="2" id="KW-1185">Reference proteome</keyword>
<dbReference type="STRING" id="477680.SAMN05421788_11491"/>
<dbReference type="AlphaFoldDB" id="A0A173MLI3"/>
<name>A0A173MLI3_9BACT</name>
<proteinExistence type="predicted"/>
<evidence type="ECO:0000313" key="2">
    <source>
        <dbReference type="Proteomes" id="UP000186917"/>
    </source>
</evidence>
<dbReference type="KEGG" id="fln:FLA_4546"/>
<gene>
    <name evidence="1" type="ORF">SAMN05421788_11491</name>
</gene>
<evidence type="ECO:0000313" key="1">
    <source>
        <dbReference type="EMBL" id="SIT34040.1"/>
    </source>
</evidence>
<sequence>MKFQTLKATFKLTDDFLYACNCTGKTPEQVLQQFADRVTIVGYLEKYNTSSSKLAGEFIKLCNWHLQVEKKLLKENTIKYSISSGFMQKIAKVIHSEKPKPEKALLYQQIIHDWKSAVLTL</sequence>